<name>A0ABQ5K8D5_9EUKA</name>
<protein>
    <submittedName>
        <fullName evidence="1">Uncharacterized protein</fullName>
    </submittedName>
</protein>
<organism evidence="1 2">
    <name type="scientific">Aduncisulcus paluster</name>
    <dbReference type="NCBI Taxonomy" id="2918883"/>
    <lineage>
        <taxon>Eukaryota</taxon>
        <taxon>Metamonada</taxon>
        <taxon>Carpediemonas-like organisms</taxon>
        <taxon>Aduncisulcus</taxon>
    </lineage>
</organism>
<gene>
    <name evidence="1" type="ORF">ADUPG1_005058</name>
</gene>
<proteinExistence type="predicted"/>
<feature type="non-terminal residue" evidence="1">
    <location>
        <position position="108"/>
    </location>
</feature>
<dbReference type="Proteomes" id="UP001057375">
    <property type="component" value="Unassembled WGS sequence"/>
</dbReference>
<accession>A0ABQ5K8D5</accession>
<sequence length="108" mass="11976">MGYLNYAFQDGLAQLPELPDDIAKSAVRTRAWSTLFALNTWKDKSRMNLIKADRQQVGRAMAGKQVVASIDQGFEQYKIGLSKYAEAAKKAEKAAEEAEKIAPKIAQL</sequence>
<dbReference type="EMBL" id="BQXS01007954">
    <property type="protein sequence ID" value="GKT28814.1"/>
    <property type="molecule type" value="Genomic_DNA"/>
</dbReference>
<evidence type="ECO:0000313" key="1">
    <source>
        <dbReference type="EMBL" id="GKT28814.1"/>
    </source>
</evidence>
<keyword evidence="2" id="KW-1185">Reference proteome</keyword>
<comment type="caution">
    <text evidence="1">The sequence shown here is derived from an EMBL/GenBank/DDBJ whole genome shotgun (WGS) entry which is preliminary data.</text>
</comment>
<reference evidence="1" key="1">
    <citation type="submission" date="2022-03" db="EMBL/GenBank/DDBJ databases">
        <title>Draft genome sequence of Aduncisulcus paluster, a free-living microaerophilic Fornicata.</title>
        <authorList>
            <person name="Yuyama I."/>
            <person name="Kume K."/>
            <person name="Tamura T."/>
            <person name="Inagaki Y."/>
            <person name="Hashimoto T."/>
        </authorList>
    </citation>
    <scope>NUCLEOTIDE SEQUENCE</scope>
    <source>
        <strain evidence="1">NY0171</strain>
    </source>
</reference>
<evidence type="ECO:0000313" key="2">
    <source>
        <dbReference type="Proteomes" id="UP001057375"/>
    </source>
</evidence>